<feature type="active site" description="Proton acceptor" evidence="3">
    <location>
        <position position="184"/>
    </location>
</feature>
<organism evidence="7">
    <name type="scientific">Streptomyces sp. NBC_01401</name>
    <dbReference type="NCBI Taxonomy" id="2903854"/>
    <lineage>
        <taxon>Bacteria</taxon>
        <taxon>Bacillati</taxon>
        <taxon>Actinomycetota</taxon>
        <taxon>Actinomycetes</taxon>
        <taxon>Kitasatosporales</taxon>
        <taxon>Streptomycetaceae</taxon>
        <taxon>Streptomyces</taxon>
    </lineage>
</organism>
<comment type="similarity">
    <text evidence="2 5">Belongs to the DegT/DnrJ/EryC1 family.</text>
</comment>
<dbReference type="InterPro" id="IPR015424">
    <property type="entry name" value="PyrdxlP-dep_Trfase"/>
</dbReference>
<feature type="modified residue" description="N6-(pyridoxal phosphate)lysine" evidence="4">
    <location>
        <position position="184"/>
    </location>
</feature>
<dbReference type="InterPro" id="IPR015421">
    <property type="entry name" value="PyrdxlP-dep_Trfase_major"/>
</dbReference>
<evidence type="ECO:0000256" key="3">
    <source>
        <dbReference type="PIRSR" id="PIRSR000390-1"/>
    </source>
</evidence>
<dbReference type="GO" id="GO:0030170">
    <property type="term" value="F:pyridoxal phosphate binding"/>
    <property type="evidence" value="ECO:0007669"/>
    <property type="project" value="TreeGrafter"/>
</dbReference>
<keyword evidence="7" id="KW-0032">Aminotransferase</keyword>
<dbReference type="CDD" id="cd00616">
    <property type="entry name" value="AHBA_syn"/>
    <property type="match status" value="1"/>
</dbReference>
<evidence type="ECO:0000256" key="1">
    <source>
        <dbReference type="ARBA" id="ARBA00022898"/>
    </source>
</evidence>
<dbReference type="Gene3D" id="3.40.640.10">
    <property type="entry name" value="Type I PLP-dependent aspartate aminotransferase-like (Major domain)"/>
    <property type="match status" value="1"/>
</dbReference>
<reference evidence="7" key="1">
    <citation type="submission" date="2022-10" db="EMBL/GenBank/DDBJ databases">
        <title>The complete genomes of actinobacterial strains from the NBC collection.</title>
        <authorList>
            <person name="Joergensen T.S."/>
            <person name="Alvarez Arevalo M."/>
            <person name="Sterndorff E.B."/>
            <person name="Faurdal D."/>
            <person name="Vuksanovic O."/>
            <person name="Mourched A.-S."/>
            <person name="Charusanti P."/>
            <person name="Shaw S."/>
            <person name="Blin K."/>
            <person name="Weber T."/>
        </authorList>
    </citation>
    <scope>NUCLEOTIDE SEQUENCE</scope>
    <source>
        <strain evidence="7">NBC_01401</strain>
    </source>
</reference>
<dbReference type="PIRSF" id="PIRSF000390">
    <property type="entry name" value="PLP_StrS"/>
    <property type="match status" value="1"/>
</dbReference>
<feature type="region of interest" description="Disordered" evidence="6">
    <location>
        <begin position="382"/>
        <end position="413"/>
    </location>
</feature>
<dbReference type="GO" id="GO:0000271">
    <property type="term" value="P:polysaccharide biosynthetic process"/>
    <property type="evidence" value="ECO:0007669"/>
    <property type="project" value="TreeGrafter"/>
</dbReference>
<dbReference type="EMBL" id="CP109535">
    <property type="protein sequence ID" value="WTZ00104.1"/>
    <property type="molecule type" value="Genomic_DNA"/>
</dbReference>
<evidence type="ECO:0000256" key="6">
    <source>
        <dbReference type="SAM" id="MobiDB-lite"/>
    </source>
</evidence>
<keyword evidence="7" id="KW-0808">Transferase</keyword>
<dbReference type="Pfam" id="PF01041">
    <property type="entry name" value="DegT_DnrJ_EryC1"/>
    <property type="match status" value="1"/>
</dbReference>
<protein>
    <submittedName>
        <fullName evidence="7">DegT/DnrJ/EryC1/StrS family aminotransferase</fullName>
    </submittedName>
</protein>
<evidence type="ECO:0000313" key="7">
    <source>
        <dbReference type="EMBL" id="WTZ00104.1"/>
    </source>
</evidence>
<sequence length="413" mass="44474">MPFFSQARGFRRLWPLVEQNLERVFDNGKFSHGAQVSEWEEALSAYTGARFAVGVNSGTDALVLLLRACGLRPGDEVLVPAYSFFATASSVVLAGGTPRFVDIDPVTYAMDPRALAAAITPACRFVMPAHLFHRTADMAAIGAVAKAHGLTVVEDSAEAIGMRRQGRHAGLYGAGGVLSFFPSKTLGALGDAGAVLTDDPELARAVGALRHHGRSGPTLDDFPAISTGSSWVGTNSKMDDVQAAVLLARLTTLESDIARRGVLAAHYTERLRDVPGVLRLPRSTARPEDGDRDVFYVYLIEAEHRDDLVAHLERQGIGTEVYYPVPLPHQPAFARLGHRPGDFPRAERAAGQAVALPLHPDLTIEEADRVCDAVAGFYTPRAQAQERVQTPAKDRAQAQDRAQAPSEEGGRLK</sequence>
<dbReference type="SUPFAM" id="SSF53383">
    <property type="entry name" value="PLP-dependent transferases"/>
    <property type="match status" value="1"/>
</dbReference>
<evidence type="ECO:0000256" key="2">
    <source>
        <dbReference type="ARBA" id="ARBA00037999"/>
    </source>
</evidence>
<evidence type="ECO:0000256" key="4">
    <source>
        <dbReference type="PIRSR" id="PIRSR000390-2"/>
    </source>
</evidence>
<dbReference type="AlphaFoldDB" id="A0AAU3H7T9"/>
<name>A0AAU3H7T9_9ACTN</name>
<dbReference type="PANTHER" id="PTHR30244:SF36">
    <property type="entry name" value="3-OXO-GLUCOSE-6-PHOSPHATE:GLUTAMATE AMINOTRANSFERASE"/>
    <property type="match status" value="1"/>
</dbReference>
<evidence type="ECO:0000256" key="5">
    <source>
        <dbReference type="RuleBase" id="RU004508"/>
    </source>
</evidence>
<dbReference type="InterPro" id="IPR015422">
    <property type="entry name" value="PyrdxlP-dep_Trfase_small"/>
</dbReference>
<dbReference type="InterPro" id="IPR000653">
    <property type="entry name" value="DegT/StrS_aminotransferase"/>
</dbReference>
<proteinExistence type="inferred from homology"/>
<accession>A0AAU3H7T9</accession>
<dbReference type="PANTHER" id="PTHR30244">
    <property type="entry name" value="TRANSAMINASE"/>
    <property type="match status" value="1"/>
</dbReference>
<dbReference type="GO" id="GO:0008483">
    <property type="term" value="F:transaminase activity"/>
    <property type="evidence" value="ECO:0007669"/>
    <property type="project" value="UniProtKB-KW"/>
</dbReference>
<gene>
    <name evidence="7" type="ORF">OG626_10510</name>
</gene>
<keyword evidence="1 4" id="KW-0663">Pyridoxal phosphate</keyword>
<dbReference type="Gene3D" id="3.90.1150.10">
    <property type="entry name" value="Aspartate Aminotransferase, domain 1"/>
    <property type="match status" value="1"/>
</dbReference>